<feature type="transmembrane region" description="Helical" evidence="2">
    <location>
        <begin position="98"/>
        <end position="119"/>
    </location>
</feature>
<keyword evidence="4" id="KW-1185">Reference proteome</keyword>
<comment type="caution">
    <text evidence="3">The sequence shown here is derived from an EMBL/GenBank/DDBJ whole genome shotgun (WGS) entry which is preliminary data.</text>
</comment>
<feature type="transmembrane region" description="Helical" evidence="2">
    <location>
        <begin position="64"/>
        <end position="86"/>
    </location>
</feature>
<sequence>MPGEGASGLSREVRAAVGAAGAIILASALAGALWGVLAPTVRVLVVEPGREGTLTGESMHRFDAVAIFVCAGAVAGLLSAVGAWRLRRARGPIQQTGVLLGSIAGALVMAGFGEAVARWDNPRPDNPPAGQIVALAPEVGTWAALVVQPLVASLVMLFLAALSTSDDLGTGYLGAIGDSTPVSVAVEPPVPAGYAQPQRSPEPAPPGHTAPPSRL</sequence>
<evidence type="ECO:0000313" key="3">
    <source>
        <dbReference type="EMBL" id="ONM46942.1"/>
    </source>
</evidence>
<evidence type="ECO:0008006" key="5">
    <source>
        <dbReference type="Google" id="ProtNLM"/>
    </source>
</evidence>
<name>A0A1W0B9H3_9NOCA</name>
<dbReference type="EMBL" id="MUMY01000019">
    <property type="protein sequence ID" value="ONM46942.1"/>
    <property type="molecule type" value="Genomic_DNA"/>
</dbReference>
<keyword evidence="2" id="KW-0472">Membrane</keyword>
<reference evidence="3 4" key="1">
    <citation type="journal article" date="2016" name="Antonie Van Leeuwenhoek">
        <title>Nocardia donostiensis sp. nov., isolated from human respiratory specimens.</title>
        <authorList>
            <person name="Ercibengoa M."/>
            <person name="Bell M."/>
            <person name="Marimon J.M."/>
            <person name="Humrighouse B."/>
            <person name="Klenk H.P."/>
            <person name="Potter G."/>
            <person name="Perez-Trallero E."/>
        </authorList>
    </citation>
    <scope>NUCLEOTIDE SEQUENCE [LARGE SCALE GENOMIC DNA]</scope>
    <source>
        <strain evidence="3 4">X1655</strain>
    </source>
</reference>
<keyword evidence="2" id="KW-1133">Transmembrane helix</keyword>
<evidence type="ECO:0000313" key="4">
    <source>
        <dbReference type="Proteomes" id="UP000188836"/>
    </source>
</evidence>
<protein>
    <recommendedName>
        <fullName evidence="5">DUF2567 domain-containing protein</fullName>
    </recommendedName>
</protein>
<evidence type="ECO:0000256" key="1">
    <source>
        <dbReference type="SAM" id="MobiDB-lite"/>
    </source>
</evidence>
<feature type="region of interest" description="Disordered" evidence="1">
    <location>
        <begin position="187"/>
        <end position="215"/>
    </location>
</feature>
<accession>A0A1W0B9H3</accession>
<dbReference type="InterPro" id="IPR021213">
    <property type="entry name" value="DUF2567"/>
</dbReference>
<dbReference type="STRING" id="1538463.B0T36_20520"/>
<proteinExistence type="predicted"/>
<dbReference type="AlphaFoldDB" id="A0A1W0B9H3"/>
<feature type="compositionally biased region" description="Pro residues" evidence="1">
    <location>
        <begin position="200"/>
        <end position="215"/>
    </location>
</feature>
<organism evidence="3 4">
    <name type="scientific">Nocardia donostiensis</name>
    <dbReference type="NCBI Taxonomy" id="1538463"/>
    <lineage>
        <taxon>Bacteria</taxon>
        <taxon>Bacillati</taxon>
        <taxon>Actinomycetota</taxon>
        <taxon>Actinomycetes</taxon>
        <taxon>Mycobacteriales</taxon>
        <taxon>Nocardiaceae</taxon>
        <taxon>Nocardia</taxon>
    </lineage>
</organism>
<dbReference type="Proteomes" id="UP000188836">
    <property type="component" value="Unassembled WGS sequence"/>
</dbReference>
<feature type="transmembrane region" description="Helical" evidence="2">
    <location>
        <begin position="15"/>
        <end position="37"/>
    </location>
</feature>
<dbReference type="Pfam" id="PF10821">
    <property type="entry name" value="DUF2567"/>
    <property type="match status" value="1"/>
</dbReference>
<gene>
    <name evidence="3" type="ORF">B0T46_20470</name>
</gene>
<keyword evidence="2" id="KW-0812">Transmembrane</keyword>
<feature type="transmembrane region" description="Helical" evidence="2">
    <location>
        <begin position="139"/>
        <end position="162"/>
    </location>
</feature>
<evidence type="ECO:0000256" key="2">
    <source>
        <dbReference type="SAM" id="Phobius"/>
    </source>
</evidence>